<reference evidence="1" key="1">
    <citation type="submission" date="2019-08" db="EMBL/GenBank/DDBJ databases">
        <authorList>
            <person name="Kucharzyk K."/>
            <person name="Murdoch R.W."/>
            <person name="Higgins S."/>
            <person name="Loffler F."/>
        </authorList>
    </citation>
    <scope>NUCLEOTIDE SEQUENCE</scope>
</reference>
<dbReference type="SUPFAM" id="SSF49899">
    <property type="entry name" value="Concanavalin A-like lectins/glucanases"/>
    <property type="match status" value="1"/>
</dbReference>
<evidence type="ECO:0000313" key="1">
    <source>
        <dbReference type="EMBL" id="MPM01575.1"/>
    </source>
</evidence>
<dbReference type="Gene3D" id="2.60.120.200">
    <property type="match status" value="1"/>
</dbReference>
<organism evidence="1">
    <name type="scientific">bioreactor metagenome</name>
    <dbReference type="NCBI Taxonomy" id="1076179"/>
    <lineage>
        <taxon>unclassified sequences</taxon>
        <taxon>metagenomes</taxon>
        <taxon>ecological metagenomes</taxon>
    </lineage>
</organism>
<dbReference type="EMBL" id="VSSQ01000806">
    <property type="protein sequence ID" value="MPM01575.1"/>
    <property type="molecule type" value="Genomic_DNA"/>
</dbReference>
<dbReference type="InterPro" id="IPR013320">
    <property type="entry name" value="ConA-like_dom_sf"/>
</dbReference>
<sequence length="432" mass="48237">MKKINAFNRMLLLVSAILLSCGLYAQNNFYAWDMTTARPGATDGISCGNLSFTEKDITVEMWLNIPEANFTSGVTIASTRHADNAGFSLDVSTDGRLRGFFLNTSGEKLPGRTDGVFPFFFNKADVVNKWVHIAIVFSSTDNIARSYLNGEVYEDLVKSTEPYTPYEIEWIGNFRPSGSNVGALRLGYWYAASAKLYAKIADLRIWSVGRTDEQIKANYNKNLTGTYEDNPGLYINYRFYTYERGFINDANPTVTSNKGWCNPEAGWNNYYKRETLSAYPQNLAVNEQVLSWNTGAGEWEVSVFKSADDTNVFTDTITTNSITVNEIEALANNTSYYAKVRTLNNGVWSGQVTSEVFTVSKVSTGFDKIENQTKLRVNNGVLIINAEHPQTLNIYAVNGQLIRSVNVVAGENTVLNLSKGLYLVNNQKIVIR</sequence>
<proteinExistence type="predicted"/>
<protein>
    <submittedName>
        <fullName evidence="1">Uncharacterized protein</fullName>
    </submittedName>
</protein>
<accession>A0A644WCL0</accession>
<comment type="caution">
    <text evidence="1">The sequence shown here is derived from an EMBL/GenBank/DDBJ whole genome shotgun (WGS) entry which is preliminary data.</text>
</comment>
<name>A0A644WCL0_9ZZZZ</name>
<dbReference type="Pfam" id="PF13385">
    <property type="entry name" value="Laminin_G_3"/>
    <property type="match status" value="1"/>
</dbReference>
<dbReference type="PROSITE" id="PS51257">
    <property type="entry name" value="PROKAR_LIPOPROTEIN"/>
    <property type="match status" value="1"/>
</dbReference>
<gene>
    <name evidence="1" type="ORF">SDC9_47815</name>
</gene>
<dbReference type="AlphaFoldDB" id="A0A644WCL0"/>